<reference evidence="2 3" key="1">
    <citation type="submission" date="2019-03" db="EMBL/GenBank/DDBJ databases">
        <title>Metabolic reconstructions from genomes of highly enriched 'Candidatus Accumulibacter' and 'Candidatus Competibacter' bioreactor populations.</title>
        <authorList>
            <person name="Annavajhala M.K."/>
            <person name="Welles L."/>
            <person name="Abbas B."/>
            <person name="Sorokin D."/>
            <person name="Park H."/>
            <person name="Van Loosdrecht M."/>
            <person name="Chandran K."/>
        </authorList>
    </citation>
    <scope>NUCLEOTIDE SEQUENCE [LARGE SCALE GENOMIC DNA]</scope>
    <source>
        <strain evidence="2 3">SBR_S</strain>
    </source>
</reference>
<keyword evidence="1" id="KW-0472">Membrane</keyword>
<evidence type="ECO:0000256" key="1">
    <source>
        <dbReference type="SAM" id="Phobius"/>
    </source>
</evidence>
<feature type="transmembrane region" description="Helical" evidence="1">
    <location>
        <begin position="67"/>
        <end position="85"/>
    </location>
</feature>
<gene>
    <name evidence="2" type="ORF">E4Q23_19840</name>
</gene>
<comment type="caution">
    <text evidence="2">The sequence shown here is derived from an EMBL/GenBank/DDBJ whole genome shotgun (WGS) entry which is preliminary data.</text>
</comment>
<organism evidence="2 3">
    <name type="scientific">Candidatus Accumulibacter phosphatis</name>
    <dbReference type="NCBI Taxonomy" id="327160"/>
    <lineage>
        <taxon>Bacteria</taxon>
        <taxon>Pseudomonadati</taxon>
        <taxon>Pseudomonadota</taxon>
        <taxon>Betaproteobacteria</taxon>
        <taxon>Candidatus Accumulibacter</taxon>
    </lineage>
</organism>
<keyword evidence="3" id="KW-1185">Reference proteome</keyword>
<keyword evidence="1" id="KW-0812">Transmembrane</keyword>
<protein>
    <submittedName>
        <fullName evidence="2">Uncharacterized protein</fullName>
    </submittedName>
</protein>
<accession>A0ABX1U3A4</accession>
<sequence length="184" mass="20354">MITFFVMERLLLICFFAYSVLSGRIRVLVLPLIAAILFAGGGRTEFYLGFGSVLAYEFIVSSGRARLAYAATLVVASFVGVLQLANVSDQALLRMLFFAGLEADMSYQARAETFGAGWVILSDQFLFGNPGLIIREHGTLGAYIHNLLSAWQFFWLYSLCFSRDSAAENCPDSPAQHFVKQHAN</sequence>
<proteinExistence type="predicted"/>
<dbReference type="Proteomes" id="UP000749010">
    <property type="component" value="Unassembled WGS sequence"/>
</dbReference>
<dbReference type="EMBL" id="SPMY01000071">
    <property type="protein sequence ID" value="NMQ29814.1"/>
    <property type="molecule type" value="Genomic_DNA"/>
</dbReference>
<evidence type="ECO:0000313" key="3">
    <source>
        <dbReference type="Proteomes" id="UP000749010"/>
    </source>
</evidence>
<evidence type="ECO:0000313" key="2">
    <source>
        <dbReference type="EMBL" id="NMQ29814.1"/>
    </source>
</evidence>
<keyword evidence="1" id="KW-1133">Transmembrane helix</keyword>
<name>A0ABX1U3A4_9PROT</name>
<feature type="transmembrane region" description="Helical" evidence="1">
    <location>
        <begin position="32"/>
        <end position="55"/>
    </location>
</feature>
<dbReference type="RefSeq" id="WP_169068269.1">
    <property type="nucleotide sequence ID" value="NZ_SPMY01000071.1"/>
</dbReference>